<organism evidence="1 2">
    <name type="scientific">Tetragenococcus halophilus</name>
    <name type="common">Pediococcus halophilus</name>
    <dbReference type="NCBI Taxonomy" id="51669"/>
    <lineage>
        <taxon>Bacteria</taxon>
        <taxon>Bacillati</taxon>
        <taxon>Bacillota</taxon>
        <taxon>Bacilli</taxon>
        <taxon>Lactobacillales</taxon>
        <taxon>Enterococcaceae</taxon>
        <taxon>Tetragenococcus</taxon>
    </lineage>
</organism>
<gene>
    <name evidence="1" type="ORF">C7H83_06695</name>
</gene>
<name>A0A3G5FII6_TETHA</name>
<proteinExistence type="predicted"/>
<dbReference type="EMBL" id="CP027768">
    <property type="protein sequence ID" value="AYW50167.1"/>
    <property type="molecule type" value="Genomic_DNA"/>
</dbReference>
<accession>A0A3G5FII6</accession>
<dbReference type="RefSeq" id="WP_103892467.1">
    <property type="nucleotide sequence ID" value="NZ_CP027768.1"/>
</dbReference>
<reference evidence="1 2" key="1">
    <citation type="journal article" date="2012" name="Int. J. Syst. Evol. Microbiol.">
        <title>Characterization of Tetragenococcus strains from sugar thick juice reveals a novel species, Tetragenococcus osmophilus sp. nov., and divides Tetragenococcus halophilus into two subspecies, T. halophilus subsp. halophilus subsp. nov. and T. halophilus subsp. flandriensis subsp. nov.</title>
        <authorList>
            <person name="Juste A."/>
            <person name="Van Trappen S."/>
            <person name="Verreth C."/>
            <person name="Cleenwerck I."/>
            <person name="De Vos P."/>
            <person name="Lievens B."/>
            <person name="Willems K.A."/>
        </authorList>
    </citation>
    <scope>NUCLEOTIDE SEQUENCE [LARGE SCALE GENOMIC DNA]</scope>
    <source>
        <strain evidence="1 2">LMG 26042</strain>
    </source>
</reference>
<dbReference type="Proteomes" id="UP000280475">
    <property type="component" value="Chromosome"/>
</dbReference>
<sequence length="66" mass="7727">MNENDREFFESLNQYMDTGINDELIQALSTLSKVSYYLYTENINNGFNKDQSMEIVLEYVRGAMTN</sequence>
<evidence type="ECO:0000313" key="1">
    <source>
        <dbReference type="EMBL" id="AYW50167.1"/>
    </source>
</evidence>
<evidence type="ECO:0000313" key="2">
    <source>
        <dbReference type="Proteomes" id="UP000280475"/>
    </source>
</evidence>
<protein>
    <submittedName>
        <fullName evidence="1">Uncharacterized protein</fullName>
    </submittedName>
</protein>
<dbReference type="AlphaFoldDB" id="A0A3G5FII6"/>